<protein>
    <submittedName>
        <fullName evidence="2">Uncharacterized protein</fullName>
    </submittedName>
</protein>
<sequence length="123" mass="13540">MHILAAPAHNSCSSLVCSCYVASRNSDCKEDENGRKEAYNVGGGRRRRRRSRETGFLESSKGVEIELAHPLKSNLKKSASMVEFRKVSWSDAHGKDIAHVQEFEPSEEGELAGVGKSCKCSIQ</sequence>
<name>A0ABD1GX50_SALDI</name>
<dbReference type="PANTHER" id="PTHR33401">
    <property type="entry name" value="LIGHT-HARVESTING COMPLEX-LIKE PROTEIN OHP2, CHLOROPLASTIC"/>
    <property type="match status" value="1"/>
</dbReference>
<dbReference type="Proteomes" id="UP001567538">
    <property type="component" value="Unassembled WGS sequence"/>
</dbReference>
<reference evidence="2 3" key="1">
    <citation type="submission" date="2024-06" db="EMBL/GenBank/DDBJ databases">
        <title>A chromosome level genome sequence of Diviner's sage (Salvia divinorum).</title>
        <authorList>
            <person name="Ford S.A."/>
            <person name="Ro D.-K."/>
            <person name="Ness R.W."/>
            <person name="Phillips M.A."/>
        </authorList>
    </citation>
    <scope>NUCLEOTIDE SEQUENCE [LARGE SCALE GENOMIC DNA]</scope>
    <source>
        <strain evidence="2">SAF-2024a</strain>
        <tissue evidence="2">Leaf</tissue>
    </source>
</reference>
<keyword evidence="3" id="KW-1185">Reference proteome</keyword>
<dbReference type="AlphaFoldDB" id="A0ABD1GX50"/>
<feature type="region of interest" description="Disordered" evidence="1">
    <location>
        <begin position="29"/>
        <end position="55"/>
    </location>
</feature>
<comment type="caution">
    <text evidence="2">The sequence shown here is derived from an EMBL/GenBank/DDBJ whole genome shotgun (WGS) entry which is preliminary data.</text>
</comment>
<organism evidence="2 3">
    <name type="scientific">Salvia divinorum</name>
    <name type="common">Maria pastora</name>
    <name type="synonym">Diviner's sage</name>
    <dbReference type="NCBI Taxonomy" id="28513"/>
    <lineage>
        <taxon>Eukaryota</taxon>
        <taxon>Viridiplantae</taxon>
        <taxon>Streptophyta</taxon>
        <taxon>Embryophyta</taxon>
        <taxon>Tracheophyta</taxon>
        <taxon>Spermatophyta</taxon>
        <taxon>Magnoliopsida</taxon>
        <taxon>eudicotyledons</taxon>
        <taxon>Gunneridae</taxon>
        <taxon>Pentapetalae</taxon>
        <taxon>asterids</taxon>
        <taxon>lamiids</taxon>
        <taxon>Lamiales</taxon>
        <taxon>Lamiaceae</taxon>
        <taxon>Nepetoideae</taxon>
        <taxon>Mentheae</taxon>
        <taxon>Salviinae</taxon>
        <taxon>Salvia</taxon>
        <taxon>Salvia subgen. Calosphace</taxon>
    </lineage>
</organism>
<evidence type="ECO:0000256" key="1">
    <source>
        <dbReference type="SAM" id="MobiDB-lite"/>
    </source>
</evidence>
<evidence type="ECO:0000313" key="2">
    <source>
        <dbReference type="EMBL" id="KAL1548345.1"/>
    </source>
</evidence>
<dbReference type="EMBL" id="JBEAFC010000007">
    <property type="protein sequence ID" value="KAL1548345.1"/>
    <property type="molecule type" value="Genomic_DNA"/>
</dbReference>
<dbReference type="PANTHER" id="PTHR33401:SF13">
    <property type="entry name" value="EXPRESSED PROTEIN"/>
    <property type="match status" value="1"/>
</dbReference>
<gene>
    <name evidence="2" type="ORF">AAHA92_16588</name>
</gene>
<evidence type="ECO:0000313" key="3">
    <source>
        <dbReference type="Proteomes" id="UP001567538"/>
    </source>
</evidence>
<feature type="compositionally biased region" description="Basic and acidic residues" evidence="1">
    <location>
        <begin position="29"/>
        <end position="38"/>
    </location>
</feature>
<proteinExistence type="predicted"/>
<accession>A0ABD1GX50</accession>